<feature type="region of interest" description="Disordered" evidence="2">
    <location>
        <begin position="875"/>
        <end position="896"/>
    </location>
</feature>
<name>A0A8S5P7K8_9CAUD</name>
<organism evidence="4">
    <name type="scientific">Siphoviridae sp. ctoyp25</name>
    <dbReference type="NCBI Taxonomy" id="2825675"/>
    <lineage>
        <taxon>Viruses</taxon>
        <taxon>Duplodnaviria</taxon>
        <taxon>Heunggongvirae</taxon>
        <taxon>Uroviricota</taxon>
        <taxon>Caudoviricetes</taxon>
    </lineage>
</organism>
<feature type="domain" description="Methyl-accepting transducer" evidence="3">
    <location>
        <begin position="607"/>
        <end position="858"/>
    </location>
</feature>
<dbReference type="PANTHER" id="PTHR12460">
    <property type="entry name" value="CYCLIN-DEPENDENT KINASE INHIBITOR-RELATED PROTEIN"/>
    <property type="match status" value="1"/>
</dbReference>
<reference evidence="4" key="1">
    <citation type="journal article" date="2021" name="Proc. Natl. Acad. Sci. U.S.A.">
        <title>A Catalog of Tens of Thousands of Viruses from Human Metagenomes Reveals Hidden Associations with Chronic Diseases.</title>
        <authorList>
            <person name="Tisza M.J."/>
            <person name="Buck C.B."/>
        </authorList>
    </citation>
    <scope>NUCLEOTIDE SEQUENCE</scope>
    <source>
        <strain evidence="4">Ctoyp25</strain>
    </source>
</reference>
<dbReference type="EMBL" id="BK015345">
    <property type="protein sequence ID" value="DAE02411.1"/>
    <property type="molecule type" value="Genomic_DNA"/>
</dbReference>
<feature type="coiled-coil region" evidence="1">
    <location>
        <begin position="381"/>
        <end position="492"/>
    </location>
</feature>
<evidence type="ECO:0000313" key="4">
    <source>
        <dbReference type="EMBL" id="DAE02411.1"/>
    </source>
</evidence>
<dbReference type="GO" id="GO:0016020">
    <property type="term" value="C:membrane"/>
    <property type="evidence" value="ECO:0007669"/>
    <property type="project" value="InterPro"/>
</dbReference>
<dbReference type="SUPFAM" id="SSF49785">
    <property type="entry name" value="Galactose-binding domain-like"/>
    <property type="match status" value="1"/>
</dbReference>
<protein>
    <submittedName>
        <fullName evidence="4">Tail protein</fullName>
    </submittedName>
</protein>
<dbReference type="InterPro" id="IPR004089">
    <property type="entry name" value="MCPsignal_dom"/>
</dbReference>
<feature type="coiled-coil region" evidence="1">
    <location>
        <begin position="801"/>
        <end position="835"/>
    </location>
</feature>
<sequence length="1722" mass="183046">MNILGYATTQLKSTYLIVDDKKTEEVESGVSSFECEVSWASKDRLKLETMMDAGNYILRSNGNEKDFLTIIETNIDTSKQTISVYAEDAGMDLLNEVAMPFIADKAYDIAHYIGLYAIDTGFEIGINEIPNLARKLSWDGETTCTERIASIATQFDNAEISYSFETKGLLITHKYINIFKKRGKDTGEQLRLGYEIASIATNKSVANLATSLRVTGGIPDGKEEPITLKGYKYDDGDFYVSGSRLSSRKALAIWSRYVWDREPNKLNGYTGHIVQAYSYDTTSQQELCAHAITKLKKLCQMEVNYEADIIYLPENVKIGDRVNVVDNEGRLYTSTRVLKLETSVTSRKRTATLGEYLIKDSGISEKVRDLARQFAESTASVSRANIKAEAAKAAADAAKTQAEAAEDASNVAKETAEGAKSIADSALASANEAQNTANAARDAAGEVTEKVTGIVKDVNDAKTAADNAWKAASTAKEDAATAKTSAANAEKNAADAKTAADAAGTKSDEAVSTATAAQSDAAEAKTNATKASETATAAKADAAQAQKEIDSLGKNLTTLSNTMKADYARKTDLTEAEASLKTKISQNAANIETTAKKVSVIDETANNAADLAATAQTKAEAAQTKADQATSEAAAAQTKADEASQAAQTAQSNADTAKAAAENAQSVADKAKTDLAEAQKNLATVKGRVDATEGDIAKAQKAVTTAQAAAEKAQSDANAAATKASSAQDVADAAKENASLAQTAANQASAKAEAAQTIANEAKVNASDAQKKAADAVKTASDAKTAANNAAQTASDAQDIANAAKANATAAQAAADDAKKKSDQAAADLVTAKKNLEEVSGKVDSTAEEVEAAKTAVATAQAAADKAKTDAATAQSTADTAKTNASNAQKAADTAKTAADNAKKAADDAQKAADKAQDDVNALTKRVVNAETSIKQNSEAITLRATKKEVTQSIKDLQIGGRNLLLNSNFLNGTFGWTAEENCKIAAGPSDTLKEKNAYVLIIANTGNGRAYTNSRTDKYHLAKTQYTLQFKYKTEDSSPVTFKVGVADTGYIIGNITAPADNTWRKFTATYTAPMTGSLTIRITSGTGRILIGVPKLEYGNKATDWTPAPEDFQDDATTKANNALASAKTYADAQIKVAADSISQNVSKVQAASIISSQEQFYQSTSPTSLTGGSWSNTQPAWASGKYIWRRTLVTYGNNKTGYTPSETGVCITGNTGATGSTGLKALQPLKSFTGTYTTIGSTASENVTSFNRTPVVGDTFINLDASSNTGTWQVTTVSNGTATFKLLSCVSSKGAKGDPGATGKGIKSTAVTYQASPSGTTVPTGTWVTHVPVTDAVNPYLWTRTVITYTDNTTSTSYAVGSTLEGVSVGGRNLILNGKGDKKAGFFKNFTTVTDEYSEFTLTSKKEYVNIDIGGGFLLGCRDYTVGEQVTWSYDIMYTAWNFPSGTNRNEFWIGQRYTNALSGETATGTWTGVTKHDLPVVGQNGCELNKWFHVKKTLTIPKQASSNVGTAAVIQFYNSNANVAASFTVRLKNVKLERGNVATDWTPAPEDLATADNVNDKLTELRQEVNSNIEQTGEAIKSSVYEKVYLKDDVDTLLSSVNTEVEQTKTSWQVTFNQLVKQLNDYSDGSDAAFDEIRKYIRFEDGNILLGNSSSPLILRIRNDRIQFLQNGYEVAYISDQRMYNTTCEIINQLRIADSAWTVETNSNGDTIVSLIGL</sequence>
<dbReference type="NCBIfam" id="TIGR01665">
    <property type="entry name" value="put_anti_recept"/>
    <property type="match status" value="1"/>
</dbReference>
<evidence type="ECO:0000259" key="3">
    <source>
        <dbReference type="PROSITE" id="PS50111"/>
    </source>
</evidence>
<dbReference type="PROSITE" id="PS50111">
    <property type="entry name" value="CHEMOTAXIS_TRANSDUC_2"/>
    <property type="match status" value="1"/>
</dbReference>
<dbReference type="Gene3D" id="2.60.120.260">
    <property type="entry name" value="Galactose-binding domain-like"/>
    <property type="match status" value="1"/>
</dbReference>
<dbReference type="PANTHER" id="PTHR12460:SF38">
    <property type="entry name" value="KINETOPLAST-ASSOCIATED PROTEIN-LIKE PROTEIN"/>
    <property type="match status" value="1"/>
</dbReference>
<dbReference type="InterPro" id="IPR007119">
    <property type="entry name" value="Phage_tail_spike_N"/>
</dbReference>
<dbReference type="SUPFAM" id="SSF57997">
    <property type="entry name" value="Tropomyosin"/>
    <property type="match status" value="2"/>
</dbReference>
<evidence type="ECO:0000256" key="2">
    <source>
        <dbReference type="SAM" id="MobiDB-lite"/>
    </source>
</evidence>
<proteinExistence type="predicted"/>
<accession>A0A8S5P7K8</accession>
<dbReference type="InterPro" id="IPR008979">
    <property type="entry name" value="Galactose-bd-like_sf"/>
</dbReference>
<keyword evidence="1" id="KW-0175">Coiled coil</keyword>
<dbReference type="GO" id="GO:0007165">
    <property type="term" value="P:signal transduction"/>
    <property type="evidence" value="ECO:0007669"/>
    <property type="project" value="InterPro"/>
</dbReference>
<feature type="region of interest" description="Disordered" evidence="2">
    <location>
        <begin position="639"/>
        <end position="662"/>
    </location>
</feature>
<evidence type="ECO:0000256" key="1">
    <source>
        <dbReference type="SAM" id="Coils"/>
    </source>
</evidence>
<feature type="coiled-coil region" evidence="1">
    <location>
        <begin position="528"/>
        <end position="562"/>
    </location>
</feature>